<organism evidence="1 2">
    <name type="scientific">Komagataeibacter xylinus</name>
    <name type="common">Gluconacetobacter xylinus</name>
    <dbReference type="NCBI Taxonomy" id="28448"/>
    <lineage>
        <taxon>Bacteria</taxon>
        <taxon>Pseudomonadati</taxon>
        <taxon>Pseudomonadota</taxon>
        <taxon>Alphaproteobacteria</taxon>
        <taxon>Acetobacterales</taxon>
        <taxon>Acetobacteraceae</taxon>
        <taxon>Komagataeibacter</taxon>
    </lineage>
</organism>
<accession>A0A318PLK3</accession>
<keyword evidence="2" id="KW-1185">Reference proteome</keyword>
<name>A0A318PLK3_KOMXY</name>
<gene>
    <name evidence="1" type="ORF">CFR75_00105</name>
</gene>
<dbReference type="Proteomes" id="UP000248257">
    <property type="component" value="Unassembled WGS sequence"/>
</dbReference>
<comment type="caution">
    <text evidence="1">The sequence shown here is derived from an EMBL/GenBank/DDBJ whole genome shotgun (WGS) entry which is preliminary data.</text>
</comment>
<sequence>MIPAGLIRQCYLISRIFPVRLPVRISVHLLVILSGLICLQASGILSRHMIRQKKVIIFQWNIRLLEWMYKK</sequence>
<proteinExistence type="predicted"/>
<dbReference type="AlphaFoldDB" id="A0A318PLK3"/>
<protein>
    <submittedName>
        <fullName evidence="1">Uncharacterized protein</fullName>
    </submittedName>
</protein>
<reference evidence="1 2" key="1">
    <citation type="submission" date="2017-07" db="EMBL/GenBank/DDBJ databases">
        <title>A draft genome sequence of Komagataeibacter xylinus LMG 1515.</title>
        <authorList>
            <person name="Skraban J."/>
            <person name="Cleenwerck I."/>
            <person name="Vandamme P."/>
            <person name="Trcek J."/>
        </authorList>
    </citation>
    <scope>NUCLEOTIDE SEQUENCE [LARGE SCALE GENOMIC DNA]</scope>
    <source>
        <strain evidence="1 2">LMG 1515</strain>
    </source>
</reference>
<evidence type="ECO:0000313" key="1">
    <source>
        <dbReference type="EMBL" id="PYD58692.1"/>
    </source>
</evidence>
<dbReference type="EMBL" id="NKUC01000001">
    <property type="protein sequence ID" value="PYD58692.1"/>
    <property type="molecule type" value="Genomic_DNA"/>
</dbReference>
<evidence type="ECO:0000313" key="2">
    <source>
        <dbReference type="Proteomes" id="UP000248257"/>
    </source>
</evidence>